<protein>
    <submittedName>
        <fullName evidence="1">Uncharacterized protein</fullName>
    </submittedName>
</protein>
<evidence type="ECO:0000313" key="1">
    <source>
        <dbReference type="EMBL" id="SVB30362.1"/>
    </source>
</evidence>
<dbReference type="AlphaFoldDB" id="A0A382CX10"/>
<name>A0A382CX10_9ZZZZ</name>
<gene>
    <name evidence="1" type="ORF">METZ01_LOCUS183216</name>
</gene>
<accession>A0A382CX10</accession>
<proteinExistence type="predicted"/>
<feature type="non-terminal residue" evidence="1">
    <location>
        <position position="288"/>
    </location>
</feature>
<organism evidence="1">
    <name type="scientific">marine metagenome</name>
    <dbReference type="NCBI Taxonomy" id="408172"/>
    <lineage>
        <taxon>unclassified sequences</taxon>
        <taxon>metagenomes</taxon>
        <taxon>ecological metagenomes</taxon>
    </lineage>
</organism>
<dbReference type="EMBL" id="UINC01036423">
    <property type="protein sequence ID" value="SVB30362.1"/>
    <property type="molecule type" value="Genomic_DNA"/>
</dbReference>
<reference evidence="1" key="1">
    <citation type="submission" date="2018-05" db="EMBL/GenBank/DDBJ databases">
        <authorList>
            <person name="Lanie J.A."/>
            <person name="Ng W.-L."/>
            <person name="Kazmierczak K.M."/>
            <person name="Andrzejewski T.M."/>
            <person name="Davidsen T.M."/>
            <person name="Wayne K.J."/>
            <person name="Tettelin H."/>
            <person name="Glass J.I."/>
            <person name="Rusch D."/>
            <person name="Podicherti R."/>
            <person name="Tsui H.-C.T."/>
            <person name="Winkler M.E."/>
        </authorList>
    </citation>
    <scope>NUCLEOTIDE SEQUENCE</scope>
</reference>
<sequence length="288" mass="33219">MAVSRKPKQENSLKEPLMAGIALEDSFASTRSRRNKSGSIERTDRYKNIDDGIIPFKYSQGMANNSSLDVRDTIILCQKAYYNFSVFRNTIDLMTEFSMTDMYLTGGSLKSREFFEALFSKININSLQSRFFREYYRSGNVFIHRFDANLSKKDIGRMTQTFGIQNNASFSLPVKYIILNPADIQISGNITFSSGQFQKVLTDYELERLRNPRTEEDVQVLENLDPETRKKIKGDKGKLNINSVSIPLPAEKITAVFYKKQDYEPFSVPMGYPVLEDINWKQEMKKMD</sequence>